<name>K0NRP4_9LACO</name>
<evidence type="ECO:0000313" key="4">
    <source>
        <dbReference type="Proteomes" id="UP000051074"/>
    </source>
</evidence>
<feature type="compositionally biased region" description="Basic and acidic residues" evidence="2">
    <location>
        <begin position="45"/>
        <end position="61"/>
    </location>
</feature>
<dbReference type="Proteomes" id="UP000051074">
    <property type="component" value="Unassembled WGS sequence"/>
</dbReference>
<dbReference type="RefSeq" id="WP_008459544.1">
    <property type="nucleotide sequence ID" value="NZ_AZDU01000012.1"/>
</dbReference>
<evidence type="ECO:0000256" key="1">
    <source>
        <dbReference type="SAM" id="Coils"/>
    </source>
</evidence>
<dbReference type="eggNOG" id="ENOG5030A3W">
    <property type="taxonomic scope" value="Bacteria"/>
</dbReference>
<gene>
    <name evidence="3" type="ORF">FC20_GL000224</name>
</gene>
<protein>
    <recommendedName>
        <fullName evidence="5">Gas vesicle protein</fullName>
    </recommendedName>
</protein>
<dbReference type="PATRIC" id="fig|1293597.4.peg.246"/>
<proteinExistence type="predicted"/>
<comment type="caution">
    <text evidence="3">The sequence shown here is derived from an EMBL/GenBank/DDBJ whole genome shotgun (WGS) entry which is preliminary data.</text>
</comment>
<keyword evidence="1" id="KW-0175">Coiled coil</keyword>
<dbReference type="AlphaFoldDB" id="K0NRP4"/>
<evidence type="ECO:0008006" key="5">
    <source>
        <dbReference type="Google" id="ProtNLM"/>
    </source>
</evidence>
<evidence type="ECO:0000256" key="2">
    <source>
        <dbReference type="SAM" id="MobiDB-lite"/>
    </source>
</evidence>
<feature type="coiled-coil region" evidence="1">
    <location>
        <begin position="74"/>
        <end position="112"/>
    </location>
</feature>
<dbReference type="EMBL" id="AZDU01000012">
    <property type="protein sequence ID" value="KRL02542.1"/>
    <property type="molecule type" value="Genomic_DNA"/>
</dbReference>
<dbReference type="STRING" id="1293597.FC20_GL000224"/>
<keyword evidence="4" id="KW-1185">Reference proteome</keyword>
<feature type="region of interest" description="Disordered" evidence="2">
    <location>
        <begin position="45"/>
        <end position="67"/>
    </location>
</feature>
<sequence length="115" mass="12665">MSLKHFSLGFLTGAIAGAVFAFLPDEKGKTTREYLKEDADGFKEAQQDLEDSLSRAHEAGERLASSVPEASQLLADLNTNVDHFKEEADREINALQAKIDQLTKDLNGDLNQTEN</sequence>
<accession>K0NRP4</accession>
<reference evidence="3 4" key="1">
    <citation type="journal article" date="2015" name="Genome Announc.">
        <title>Expanding the biotechnology potential of lactobacilli through comparative genomics of 213 strains and associated genera.</title>
        <authorList>
            <person name="Sun Z."/>
            <person name="Harris H.M."/>
            <person name="McCann A."/>
            <person name="Guo C."/>
            <person name="Argimon S."/>
            <person name="Zhang W."/>
            <person name="Yang X."/>
            <person name="Jeffery I.B."/>
            <person name="Cooney J.C."/>
            <person name="Kagawa T.F."/>
            <person name="Liu W."/>
            <person name="Song Y."/>
            <person name="Salvetti E."/>
            <person name="Wrobel A."/>
            <person name="Rasinkangas P."/>
            <person name="Parkhill J."/>
            <person name="Rea M.C."/>
            <person name="O'Sullivan O."/>
            <person name="Ritari J."/>
            <person name="Douillard F.P."/>
            <person name="Paul Ross R."/>
            <person name="Yang R."/>
            <person name="Briner A.E."/>
            <person name="Felis G.E."/>
            <person name="de Vos W.M."/>
            <person name="Barrangou R."/>
            <person name="Klaenhammer T.R."/>
            <person name="Caufield P.W."/>
            <person name="Cui Y."/>
            <person name="Zhang H."/>
            <person name="O'Toole P.W."/>
        </authorList>
    </citation>
    <scope>NUCLEOTIDE SEQUENCE [LARGE SCALE GENOMIC DNA]</scope>
    <source>
        <strain evidence="3 4">DSM 19284</strain>
    </source>
</reference>
<organism evidence="3 4">
    <name type="scientific">Lactobacillus equicursoris DSM 19284 = JCM 14600 = CIP 110162</name>
    <dbReference type="NCBI Taxonomy" id="1293597"/>
    <lineage>
        <taxon>Bacteria</taxon>
        <taxon>Bacillati</taxon>
        <taxon>Bacillota</taxon>
        <taxon>Bacilli</taxon>
        <taxon>Lactobacillales</taxon>
        <taxon>Lactobacillaceae</taxon>
        <taxon>Lactobacillus</taxon>
    </lineage>
</organism>
<evidence type="ECO:0000313" key="3">
    <source>
        <dbReference type="EMBL" id="KRL02542.1"/>
    </source>
</evidence>